<dbReference type="InterPro" id="IPR052027">
    <property type="entry name" value="PspC"/>
</dbReference>
<comment type="caution">
    <text evidence="8">The sequence shown here is derived from an EMBL/GenBank/DDBJ whole genome shotgun (WGS) entry which is preliminary data.</text>
</comment>
<dbReference type="Pfam" id="PF04024">
    <property type="entry name" value="PspC"/>
    <property type="match status" value="1"/>
</dbReference>
<evidence type="ECO:0000256" key="1">
    <source>
        <dbReference type="ARBA" id="ARBA00004162"/>
    </source>
</evidence>
<evidence type="ECO:0000256" key="3">
    <source>
        <dbReference type="ARBA" id="ARBA00022692"/>
    </source>
</evidence>
<protein>
    <submittedName>
        <fullName evidence="8">Phage shock protein PspC (Stress-responsive transcriptional regulator)</fullName>
    </submittedName>
</protein>
<dbReference type="AlphaFoldDB" id="A0A7W7MC91"/>
<comment type="subcellular location">
    <subcellularLocation>
        <location evidence="1">Cell membrane</location>
        <topology evidence="1">Single-pass membrane protein</topology>
    </subcellularLocation>
</comment>
<name>A0A7W7MC91_9ACTN</name>
<proteinExistence type="predicted"/>
<evidence type="ECO:0000256" key="6">
    <source>
        <dbReference type="SAM" id="Phobius"/>
    </source>
</evidence>
<keyword evidence="2" id="KW-1003">Cell membrane</keyword>
<dbReference type="PANTHER" id="PTHR33885:SF3">
    <property type="entry name" value="PHAGE SHOCK PROTEIN C"/>
    <property type="match status" value="1"/>
</dbReference>
<reference evidence="8 9" key="1">
    <citation type="submission" date="2020-08" db="EMBL/GenBank/DDBJ databases">
        <title>Sequencing the genomes of 1000 actinobacteria strains.</title>
        <authorList>
            <person name="Klenk H.-P."/>
        </authorList>
    </citation>
    <scope>NUCLEOTIDE SEQUENCE [LARGE SCALE GENOMIC DNA]</scope>
    <source>
        <strain evidence="8 9">DSM 45809</strain>
    </source>
</reference>
<dbReference type="PANTHER" id="PTHR33885">
    <property type="entry name" value="PHAGE SHOCK PROTEIN C"/>
    <property type="match status" value="1"/>
</dbReference>
<dbReference type="Proteomes" id="UP000546162">
    <property type="component" value="Unassembled WGS sequence"/>
</dbReference>
<evidence type="ECO:0000256" key="5">
    <source>
        <dbReference type="ARBA" id="ARBA00023136"/>
    </source>
</evidence>
<dbReference type="RefSeq" id="WP_185044727.1">
    <property type="nucleotide sequence ID" value="NZ_BAABFG010000005.1"/>
</dbReference>
<keyword evidence="4 6" id="KW-1133">Transmembrane helix</keyword>
<feature type="transmembrane region" description="Helical" evidence="6">
    <location>
        <begin position="42"/>
        <end position="66"/>
    </location>
</feature>
<dbReference type="InterPro" id="IPR007168">
    <property type="entry name" value="Phageshock_PspC_N"/>
</dbReference>
<evidence type="ECO:0000313" key="9">
    <source>
        <dbReference type="Proteomes" id="UP000546162"/>
    </source>
</evidence>
<evidence type="ECO:0000313" key="8">
    <source>
        <dbReference type="EMBL" id="MBB4744585.1"/>
    </source>
</evidence>
<dbReference type="EMBL" id="JACHNB010000001">
    <property type="protein sequence ID" value="MBB4744585.1"/>
    <property type="molecule type" value="Genomic_DNA"/>
</dbReference>
<feature type="domain" description="Phage shock protein PspC N-terminal" evidence="7">
    <location>
        <begin position="12"/>
        <end position="69"/>
    </location>
</feature>
<organism evidence="8 9">
    <name type="scientific">Actinoplanes octamycinicus</name>
    <dbReference type="NCBI Taxonomy" id="135948"/>
    <lineage>
        <taxon>Bacteria</taxon>
        <taxon>Bacillati</taxon>
        <taxon>Actinomycetota</taxon>
        <taxon>Actinomycetes</taxon>
        <taxon>Micromonosporales</taxon>
        <taxon>Micromonosporaceae</taxon>
        <taxon>Actinoplanes</taxon>
    </lineage>
</organism>
<accession>A0A7W7MC91</accession>
<keyword evidence="3 6" id="KW-0812">Transmembrane</keyword>
<gene>
    <name evidence="8" type="ORF">BJY16_008044</name>
</gene>
<evidence type="ECO:0000256" key="4">
    <source>
        <dbReference type="ARBA" id="ARBA00022989"/>
    </source>
</evidence>
<keyword evidence="5 6" id="KW-0472">Membrane</keyword>
<dbReference type="GO" id="GO:0005886">
    <property type="term" value="C:plasma membrane"/>
    <property type="evidence" value="ECO:0007669"/>
    <property type="project" value="UniProtKB-SubCell"/>
</dbReference>
<sequence>MNAVHDTMARQGLVRPRDGRMLGGVCAGLGRRFGIDPWIARLLFVLILFLIPGSQILIYPVLWIVMPSEQTSYEPTVPPATW</sequence>
<evidence type="ECO:0000256" key="2">
    <source>
        <dbReference type="ARBA" id="ARBA00022475"/>
    </source>
</evidence>
<evidence type="ECO:0000259" key="7">
    <source>
        <dbReference type="Pfam" id="PF04024"/>
    </source>
</evidence>
<keyword evidence="9" id="KW-1185">Reference proteome</keyword>